<dbReference type="GeneID" id="59371299"/>
<evidence type="ECO:0000259" key="1">
    <source>
        <dbReference type="SMART" id="SM00148"/>
    </source>
</evidence>
<dbReference type="InterPro" id="IPR051057">
    <property type="entry name" value="PI-PLC_domain"/>
</dbReference>
<comment type="caution">
    <text evidence="2">The sequence shown here is derived from an EMBL/GenBank/DDBJ whole genome shotgun (WGS) entry which is preliminary data.</text>
</comment>
<dbReference type="InterPro" id="IPR000909">
    <property type="entry name" value="PLipase_C_PInositol-sp_X_dom"/>
</dbReference>
<dbReference type="RefSeq" id="XP_036636953.1">
    <property type="nucleotide sequence ID" value="XM_036771108.1"/>
</dbReference>
<dbReference type="Proteomes" id="UP000623687">
    <property type="component" value="Unassembled WGS sequence"/>
</dbReference>
<dbReference type="InterPro" id="IPR017946">
    <property type="entry name" value="PLC-like_Pdiesterase_TIM-brl"/>
</dbReference>
<protein>
    <recommendedName>
        <fullName evidence="1">Phosphatidylinositol-specific phospholipase C X domain-containing protein</fullName>
    </recommendedName>
</protein>
<organism evidence="2 3">
    <name type="scientific">Pleurotus ostreatus</name>
    <name type="common">Oyster mushroom</name>
    <name type="synonym">White-rot fungus</name>
    <dbReference type="NCBI Taxonomy" id="5322"/>
    <lineage>
        <taxon>Eukaryota</taxon>
        <taxon>Fungi</taxon>
        <taxon>Dikarya</taxon>
        <taxon>Basidiomycota</taxon>
        <taxon>Agaricomycotina</taxon>
        <taxon>Agaricomycetes</taxon>
        <taxon>Agaricomycetidae</taxon>
        <taxon>Agaricales</taxon>
        <taxon>Pleurotineae</taxon>
        <taxon>Pleurotaceae</taxon>
        <taxon>Pleurotus</taxon>
    </lineage>
</organism>
<dbReference type="GO" id="GO:0006629">
    <property type="term" value="P:lipid metabolic process"/>
    <property type="evidence" value="ECO:0007669"/>
    <property type="project" value="InterPro"/>
</dbReference>
<dbReference type="PANTHER" id="PTHR13593">
    <property type="match status" value="1"/>
</dbReference>
<evidence type="ECO:0000313" key="2">
    <source>
        <dbReference type="EMBL" id="KAF7441109.1"/>
    </source>
</evidence>
<name>A0A8H7DW80_PLEOS</name>
<evidence type="ECO:0000313" key="3">
    <source>
        <dbReference type="Proteomes" id="UP000623687"/>
    </source>
</evidence>
<accession>A0A8H7DW80</accession>
<sequence length="450" mass="50571">MHFQIHNLTSESIACIHDKQRSEKPLVLPAQARRETDSALFGRSKLLLAPYDETGDLSTMNWGIDPETFVLHMSMALSASWQPLRVTENCPWRVYCSKVSSKLKRILIFPRRDLAKFLAEMPDEARLSSLTLPGTHDSMAFYGWPVSQCQSLSTPLKVQLESGIRVIDVRLAIVDGRLISYHGIYPQKTPFQDILTTIHSFFATSPKETIVMSIKQEDYAHTPAPEFSALVHKEIFDGPGGKEMWFFENRVPKLGEVRGKVVLLSRFGGNGDGWENGLEGLGIHPTTWPDSDKSGFTWNCKDTLVRTHDWYNIPSFLAIPEKVTLSTQVLLPPANNPPMPVLNVTYLSAASFPLAFPPTVALGFGWPKWGLGVEGVNSRVGKWLLDQLGGQVVEVDTLHEKGKPQVDGQLDEPRIRGWVFMDYYSEPEHAVVPLLVECNYRGRREGEEGW</sequence>
<dbReference type="VEuPathDB" id="FungiDB:PC9H_001458"/>
<dbReference type="AlphaFoldDB" id="A0A8H7DW80"/>
<dbReference type="SUPFAM" id="SSF51695">
    <property type="entry name" value="PLC-like phosphodiesterases"/>
    <property type="match status" value="1"/>
</dbReference>
<dbReference type="CDD" id="cd08586">
    <property type="entry name" value="PI-PLCc_BcPLC_like"/>
    <property type="match status" value="1"/>
</dbReference>
<proteinExistence type="predicted"/>
<dbReference type="OrthoDB" id="1046782at2759"/>
<dbReference type="EMBL" id="JACETU010000001">
    <property type="protein sequence ID" value="KAF7441109.1"/>
    <property type="molecule type" value="Genomic_DNA"/>
</dbReference>
<dbReference type="SMART" id="SM00148">
    <property type="entry name" value="PLCXc"/>
    <property type="match status" value="1"/>
</dbReference>
<dbReference type="GO" id="GO:0008081">
    <property type="term" value="F:phosphoric diester hydrolase activity"/>
    <property type="evidence" value="ECO:0007669"/>
    <property type="project" value="InterPro"/>
</dbReference>
<dbReference type="PROSITE" id="PS50007">
    <property type="entry name" value="PIPLC_X_DOMAIN"/>
    <property type="match status" value="1"/>
</dbReference>
<gene>
    <name evidence="2" type="ORF">PC9H_001458</name>
</gene>
<feature type="domain" description="Phosphatidylinositol-specific phospholipase C X" evidence="1">
    <location>
        <begin position="122"/>
        <end position="266"/>
    </location>
</feature>
<dbReference type="Pfam" id="PF00388">
    <property type="entry name" value="PI-PLC-X"/>
    <property type="match status" value="1"/>
</dbReference>
<reference evidence="2" key="1">
    <citation type="submission" date="2019-07" db="EMBL/GenBank/DDBJ databases">
        <authorList>
            <person name="Palmer J.M."/>
        </authorList>
    </citation>
    <scope>NUCLEOTIDE SEQUENCE</scope>
    <source>
        <strain evidence="2">PC9</strain>
    </source>
</reference>
<dbReference type="PANTHER" id="PTHR13593:SF148">
    <property type="entry name" value="PHOSPHATIDYLINOSITOL-SPECIFIC PHOSPHOLIPASE C X DOMAIN-CONTAINING PROTEIN"/>
    <property type="match status" value="1"/>
</dbReference>
<keyword evidence="3" id="KW-1185">Reference proteome</keyword>
<dbReference type="Gene3D" id="3.20.20.190">
    <property type="entry name" value="Phosphatidylinositol (PI) phosphodiesterase"/>
    <property type="match status" value="1"/>
</dbReference>